<gene>
    <name evidence="11" type="ORF">KTAU_08590</name>
</gene>
<protein>
    <submittedName>
        <fullName evidence="11">MFS transporter</fullName>
    </submittedName>
</protein>
<dbReference type="CDD" id="cd17503">
    <property type="entry name" value="MFS_LmrB_MDR_like"/>
    <property type="match status" value="1"/>
</dbReference>
<dbReference type="Proteomes" id="UP000334820">
    <property type="component" value="Unassembled WGS sequence"/>
</dbReference>
<feature type="transmembrane region" description="Helical" evidence="9">
    <location>
        <begin position="340"/>
        <end position="360"/>
    </location>
</feature>
<feature type="transmembrane region" description="Helical" evidence="9">
    <location>
        <begin position="372"/>
        <end position="395"/>
    </location>
</feature>
<dbReference type="Gene3D" id="1.20.1250.20">
    <property type="entry name" value="MFS general substrate transporter like domains"/>
    <property type="match status" value="1"/>
</dbReference>
<feature type="transmembrane region" description="Helical" evidence="9">
    <location>
        <begin position="279"/>
        <end position="300"/>
    </location>
</feature>
<keyword evidence="7 9" id="KW-0472">Membrane</keyword>
<evidence type="ECO:0000256" key="7">
    <source>
        <dbReference type="ARBA" id="ARBA00023136"/>
    </source>
</evidence>
<dbReference type="SUPFAM" id="SSF103473">
    <property type="entry name" value="MFS general substrate transporter"/>
    <property type="match status" value="1"/>
</dbReference>
<evidence type="ECO:0000256" key="2">
    <source>
        <dbReference type="ARBA" id="ARBA00008537"/>
    </source>
</evidence>
<dbReference type="GO" id="GO:0005886">
    <property type="term" value="C:plasma membrane"/>
    <property type="evidence" value="ECO:0007669"/>
    <property type="project" value="UniProtKB-SubCell"/>
</dbReference>
<dbReference type="InterPro" id="IPR020846">
    <property type="entry name" value="MFS_dom"/>
</dbReference>
<keyword evidence="12" id="KW-1185">Reference proteome</keyword>
<feature type="region of interest" description="Disordered" evidence="8">
    <location>
        <begin position="520"/>
        <end position="543"/>
    </location>
</feature>
<comment type="caution">
    <text evidence="11">The sequence shown here is derived from an EMBL/GenBank/DDBJ whole genome shotgun (WGS) entry which is preliminary data.</text>
</comment>
<evidence type="ECO:0000256" key="1">
    <source>
        <dbReference type="ARBA" id="ARBA00004651"/>
    </source>
</evidence>
<feature type="transmembrane region" description="Helical" evidence="9">
    <location>
        <begin position="207"/>
        <end position="227"/>
    </location>
</feature>
<dbReference type="PRINTS" id="PR01036">
    <property type="entry name" value="TCRTETB"/>
</dbReference>
<dbReference type="Gene3D" id="1.20.1720.10">
    <property type="entry name" value="Multidrug resistance protein D"/>
    <property type="match status" value="1"/>
</dbReference>
<feature type="transmembrane region" description="Helical" evidence="9">
    <location>
        <begin position="312"/>
        <end position="333"/>
    </location>
</feature>
<evidence type="ECO:0000259" key="10">
    <source>
        <dbReference type="PROSITE" id="PS50850"/>
    </source>
</evidence>
<accession>A0A5J4K660</accession>
<feature type="transmembrane region" description="Helical" evidence="9">
    <location>
        <begin position="176"/>
        <end position="195"/>
    </location>
</feature>
<dbReference type="InterPro" id="IPR011701">
    <property type="entry name" value="MFS"/>
</dbReference>
<feature type="transmembrane region" description="Helical" evidence="9">
    <location>
        <begin position="20"/>
        <end position="40"/>
    </location>
</feature>
<feature type="transmembrane region" description="Helical" evidence="9">
    <location>
        <begin position="113"/>
        <end position="135"/>
    </location>
</feature>
<evidence type="ECO:0000256" key="8">
    <source>
        <dbReference type="SAM" id="MobiDB-lite"/>
    </source>
</evidence>
<feature type="transmembrane region" description="Helical" evidence="9">
    <location>
        <begin position="147"/>
        <end position="170"/>
    </location>
</feature>
<evidence type="ECO:0000256" key="6">
    <source>
        <dbReference type="ARBA" id="ARBA00022989"/>
    </source>
</evidence>
<dbReference type="Pfam" id="PF07690">
    <property type="entry name" value="MFS_1"/>
    <property type="match status" value="1"/>
</dbReference>
<feature type="domain" description="Major facilitator superfamily (MFS) profile" evidence="10">
    <location>
        <begin position="22"/>
        <end position="518"/>
    </location>
</feature>
<feature type="transmembrane region" description="Helical" evidence="9">
    <location>
        <begin position="88"/>
        <end position="107"/>
    </location>
</feature>
<dbReference type="GO" id="GO:0022857">
    <property type="term" value="F:transmembrane transporter activity"/>
    <property type="evidence" value="ECO:0007669"/>
    <property type="project" value="InterPro"/>
</dbReference>
<dbReference type="PANTHER" id="PTHR42718:SF9">
    <property type="entry name" value="MAJOR FACILITATOR SUPERFAMILY MULTIDRUG TRANSPORTER MFSC"/>
    <property type="match status" value="1"/>
</dbReference>
<feature type="transmembrane region" description="Helical" evidence="9">
    <location>
        <begin position="495"/>
        <end position="513"/>
    </location>
</feature>
<reference evidence="11 12" key="1">
    <citation type="journal article" date="2019" name="Int. J. Syst. Evol. Microbiol.">
        <title>Thermogemmatispora aurantia sp. nov. and Thermogemmatispora argillosa sp. nov., within the class Ktedonobacteria, and emended description of the genus Thermogemmatispora.</title>
        <authorList>
            <person name="Zheng Y."/>
            <person name="Wang C.M."/>
            <person name="Sakai Y."/>
            <person name="Abe K."/>
            <person name="Yokota A."/>
            <person name="Yabe S."/>
        </authorList>
    </citation>
    <scope>NUCLEOTIDE SEQUENCE [LARGE SCALE GENOMIC DNA]</scope>
    <source>
        <strain evidence="11 12">A1-2</strain>
    </source>
</reference>
<dbReference type="InterPro" id="IPR004638">
    <property type="entry name" value="EmrB-like"/>
</dbReference>
<name>A0A5J4K660_9CHLR</name>
<keyword evidence="3" id="KW-0813">Transport</keyword>
<keyword evidence="4" id="KW-1003">Cell membrane</keyword>
<dbReference type="RefSeq" id="WP_151727133.1">
    <property type="nucleotide sequence ID" value="NZ_BKZV01000001.1"/>
</dbReference>
<dbReference type="PANTHER" id="PTHR42718">
    <property type="entry name" value="MAJOR FACILITATOR SUPERFAMILY MULTIDRUG TRANSPORTER MFSC"/>
    <property type="match status" value="1"/>
</dbReference>
<evidence type="ECO:0000256" key="9">
    <source>
        <dbReference type="SAM" id="Phobius"/>
    </source>
</evidence>
<feature type="transmembrane region" description="Helical" evidence="9">
    <location>
        <begin position="60"/>
        <end position="81"/>
    </location>
</feature>
<comment type="similarity">
    <text evidence="2">Belongs to the major facilitator superfamily. EmrB family.</text>
</comment>
<dbReference type="PROSITE" id="PS50850">
    <property type="entry name" value="MFS"/>
    <property type="match status" value="1"/>
</dbReference>
<sequence length="543" mass="58414">MHDLTTAAPQPGGARFSYKWMVTLVVIFGAFMSILDQTIVNIALPRLQHAFGADLDSVQWVLTAYILTQGVVTPTTAFFADRLGTKRFYMLALAIFTAGSALCGLAWSLPVLILFRVAQGIGGAALFPLAVTLLYREFPPHQRGLASGLLGIAALLAPAVGPTLGGYFVTYVDWRLIFFVNVPIGIIGLLLAALLLREVRPETRTPFDVPGFVLASTGLAAVLYALSDASIDGWGSGKVLGFLLGGLFLLGCFVLVELDRARRNRQSLLDLRLFANGPFLSSNIVNILITFAFFGGLFLFPVYLQNLRGLNAFNAGLLLLPQAFASLITALIAGRVVDRFGVRVVVVPGLICLAFATWQLSFLTLSTSYRWLQMLFVIRGLGLGVVIQPLSVSAVSDLHPRKFAHASTLYTVMRFVSTSLGIAVLATLVQTQAQIHAGDLAGQVTAASPLGQLAARLQALLMRHGVSTAHARAAALQEIARLVQQQGYLLAIQDAFRLVLFVMIASIIAACFIRMRKQRPPAPQQEGQGVGSAKETLEPMLPG</sequence>
<keyword evidence="5 9" id="KW-0812">Transmembrane</keyword>
<feature type="transmembrane region" description="Helical" evidence="9">
    <location>
        <begin position="407"/>
        <end position="429"/>
    </location>
</feature>
<proteinExistence type="inferred from homology"/>
<evidence type="ECO:0000256" key="4">
    <source>
        <dbReference type="ARBA" id="ARBA00022475"/>
    </source>
</evidence>
<evidence type="ECO:0000256" key="3">
    <source>
        <dbReference type="ARBA" id="ARBA00022448"/>
    </source>
</evidence>
<feature type="transmembrane region" description="Helical" evidence="9">
    <location>
        <begin position="239"/>
        <end position="258"/>
    </location>
</feature>
<dbReference type="EMBL" id="BKZV01000001">
    <property type="protein sequence ID" value="GER82221.1"/>
    <property type="molecule type" value="Genomic_DNA"/>
</dbReference>
<dbReference type="AlphaFoldDB" id="A0A5J4K660"/>
<dbReference type="NCBIfam" id="TIGR00711">
    <property type="entry name" value="efflux_EmrB"/>
    <property type="match status" value="1"/>
</dbReference>
<comment type="subcellular location">
    <subcellularLocation>
        <location evidence="1">Cell membrane</location>
        <topology evidence="1">Multi-pass membrane protein</topology>
    </subcellularLocation>
</comment>
<evidence type="ECO:0000313" key="12">
    <source>
        <dbReference type="Proteomes" id="UP000334820"/>
    </source>
</evidence>
<dbReference type="InterPro" id="IPR036259">
    <property type="entry name" value="MFS_trans_sf"/>
</dbReference>
<evidence type="ECO:0000256" key="5">
    <source>
        <dbReference type="ARBA" id="ARBA00022692"/>
    </source>
</evidence>
<evidence type="ECO:0000313" key="11">
    <source>
        <dbReference type="EMBL" id="GER82221.1"/>
    </source>
</evidence>
<keyword evidence="6 9" id="KW-1133">Transmembrane helix</keyword>
<organism evidence="11 12">
    <name type="scientific">Thermogemmatispora aurantia</name>
    <dbReference type="NCBI Taxonomy" id="2045279"/>
    <lineage>
        <taxon>Bacteria</taxon>
        <taxon>Bacillati</taxon>
        <taxon>Chloroflexota</taxon>
        <taxon>Ktedonobacteria</taxon>
        <taxon>Thermogemmatisporales</taxon>
        <taxon>Thermogemmatisporaceae</taxon>
        <taxon>Thermogemmatispora</taxon>
    </lineage>
</organism>